<organism evidence="1 2">
    <name type="scientific">Brunnivagina elsteri CCALA 953</name>
    <dbReference type="NCBI Taxonomy" id="987040"/>
    <lineage>
        <taxon>Bacteria</taxon>
        <taxon>Bacillati</taxon>
        <taxon>Cyanobacteriota</taxon>
        <taxon>Cyanophyceae</taxon>
        <taxon>Nostocales</taxon>
        <taxon>Calotrichaceae</taxon>
        <taxon>Brunnivagina</taxon>
    </lineage>
</organism>
<sequence length="75" mass="8833">LPPPESRHSSSQIAFPARDWERDMTQKWYEPKASKFHQSQQPRLEPVNERVRVFTPQQLANSILSKGRGWRGVLY</sequence>
<gene>
    <name evidence="1" type="ORF">CK510_01850</name>
</gene>
<dbReference type="Proteomes" id="UP000218238">
    <property type="component" value="Unassembled WGS sequence"/>
</dbReference>
<name>A0A2A2TPD8_9CYAN</name>
<feature type="non-terminal residue" evidence="1">
    <location>
        <position position="1"/>
    </location>
</feature>
<evidence type="ECO:0000313" key="1">
    <source>
        <dbReference type="EMBL" id="PAX60396.1"/>
    </source>
</evidence>
<reference evidence="1 2" key="1">
    <citation type="submission" date="2017-08" db="EMBL/GenBank/DDBJ databases">
        <title>Draft genome sequence of filamentous cyanobacterium Calothrix elsteri CCALA 953.</title>
        <authorList>
            <person name="Gagunashvili A.N."/>
            <person name="Elster J."/>
            <person name="Andresson O.S."/>
        </authorList>
    </citation>
    <scope>NUCLEOTIDE SEQUENCE [LARGE SCALE GENOMIC DNA]</scope>
    <source>
        <strain evidence="1 2">CCALA 953</strain>
    </source>
</reference>
<keyword evidence="2" id="KW-1185">Reference proteome</keyword>
<protein>
    <submittedName>
        <fullName evidence="1">Uncharacterized protein</fullName>
    </submittedName>
</protein>
<accession>A0A2A2TPD8</accession>
<comment type="caution">
    <text evidence="1">The sequence shown here is derived from an EMBL/GenBank/DDBJ whole genome shotgun (WGS) entry which is preliminary data.</text>
</comment>
<dbReference type="EMBL" id="NTFS01000011">
    <property type="protein sequence ID" value="PAX60396.1"/>
    <property type="molecule type" value="Genomic_DNA"/>
</dbReference>
<dbReference type="AlphaFoldDB" id="A0A2A2TPD8"/>
<proteinExistence type="predicted"/>
<evidence type="ECO:0000313" key="2">
    <source>
        <dbReference type="Proteomes" id="UP000218238"/>
    </source>
</evidence>